<organism evidence="1 2">
    <name type="scientific">Vibrio viridaestus</name>
    <dbReference type="NCBI Taxonomy" id="2487322"/>
    <lineage>
        <taxon>Bacteria</taxon>
        <taxon>Pseudomonadati</taxon>
        <taxon>Pseudomonadota</taxon>
        <taxon>Gammaproteobacteria</taxon>
        <taxon>Vibrionales</taxon>
        <taxon>Vibrionaceae</taxon>
        <taxon>Vibrio</taxon>
    </lineage>
</organism>
<dbReference type="OrthoDB" id="6659650at2"/>
<evidence type="ECO:0000313" key="2">
    <source>
        <dbReference type="Proteomes" id="UP000281112"/>
    </source>
</evidence>
<gene>
    <name evidence="1" type="ORF">EES38_03175</name>
</gene>
<name>A0A3N9TL21_9VIBR</name>
<accession>A0A3N9TL21</accession>
<keyword evidence="2" id="KW-1185">Reference proteome</keyword>
<dbReference type="Proteomes" id="UP000281112">
    <property type="component" value="Unassembled WGS sequence"/>
</dbReference>
<proteinExistence type="predicted"/>
<sequence length="232" mass="25018">MVHQAARFSDSFSAWENWNLLGYEQRKQSITDFALEVAKSSPAYAAVIDYQIRCGQEWLSESQLMPGPTGETNELYTAGRGVTLVVQEKDSEPAVTSLFALLTAALLSGNSVMVCSDNLEVTNLIRSSADKASLPAHIILTSALDARHSLLNEDIRSLAYVGDADGERIINSALAQKTGAIASFISETDLVNQPTAQDPTLCLRFITERTRTINITAIGGNASLLELGSDAH</sequence>
<comment type="caution">
    <text evidence="1">The sequence shown here is derived from an EMBL/GenBank/DDBJ whole genome shotgun (WGS) entry which is preliminary data.</text>
</comment>
<dbReference type="EMBL" id="RJVQ01000001">
    <property type="protein sequence ID" value="RQW65049.1"/>
    <property type="molecule type" value="Genomic_DNA"/>
</dbReference>
<dbReference type="RefSeq" id="WP_124935702.1">
    <property type="nucleotide sequence ID" value="NZ_RJVQ01000001.1"/>
</dbReference>
<reference evidence="1 2" key="1">
    <citation type="submission" date="2018-11" db="EMBL/GenBank/DDBJ databases">
        <title>Vibrio LJC006 sp. nov., isolated from seawater during the bloom of the enteromorpha.</title>
        <authorList>
            <person name="Liang J."/>
        </authorList>
    </citation>
    <scope>NUCLEOTIDE SEQUENCE [LARGE SCALE GENOMIC DNA]</scope>
    <source>
        <strain evidence="1 2">LJC006</strain>
    </source>
</reference>
<protein>
    <submittedName>
        <fullName evidence="1">1-pyrroline-5-carboxylate dehydrogenase</fullName>
    </submittedName>
</protein>
<dbReference type="AlphaFoldDB" id="A0A3N9TL21"/>
<evidence type="ECO:0000313" key="1">
    <source>
        <dbReference type="EMBL" id="RQW65049.1"/>
    </source>
</evidence>